<evidence type="ECO:0000313" key="5">
    <source>
        <dbReference type="Proteomes" id="UP000012045"/>
    </source>
</evidence>
<dbReference type="SUPFAM" id="SSF53474">
    <property type="entry name" value="alpha/beta-Hydrolases"/>
    <property type="match status" value="1"/>
</dbReference>
<dbReference type="Pfam" id="PF13374">
    <property type="entry name" value="TPR_10"/>
    <property type="match status" value="1"/>
</dbReference>
<evidence type="ECO:0000256" key="2">
    <source>
        <dbReference type="ARBA" id="ARBA00022803"/>
    </source>
</evidence>
<dbReference type="InterPro" id="IPR011990">
    <property type="entry name" value="TPR-like_helical_dom_sf"/>
</dbReference>
<dbReference type="Proteomes" id="UP000012045">
    <property type="component" value="Unassembled WGS sequence"/>
</dbReference>
<dbReference type="GO" id="GO:0043531">
    <property type="term" value="F:ADP binding"/>
    <property type="evidence" value="ECO:0007669"/>
    <property type="project" value="InterPro"/>
</dbReference>
<dbReference type="Gene3D" id="3.40.50.300">
    <property type="entry name" value="P-loop containing nucleotide triphosphate hydrolases"/>
    <property type="match status" value="1"/>
</dbReference>
<dbReference type="SUPFAM" id="SSF48452">
    <property type="entry name" value="TPR-like"/>
    <property type="match status" value="4"/>
</dbReference>
<reference evidence="5" key="1">
    <citation type="journal article" date="2013" name="Genome Announc.">
        <title>Draft genome sequence of Botrytis cinerea BcDW1, inoculum for noble rot of grape berries.</title>
        <authorList>
            <person name="Blanco-Ulate B."/>
            <person name="Allen G."/>
            <person name="Powell A.L."/>
            <person name="Cantu D."/>
        </authorList>
    </citation>
    <scope>NUCLEOTIDE SEQUENCE [LARGE SCALE GENOMIC DNA]</scope>
    <source>
        <strain evidence="5">BcDW1</strain>
    </source>
</reference>
<dbReference type="Gene3D" id="1.25.40.10">
    <property type="entry name" value="Tetratricopeptide repeat domain"/>
    <property type="match status" value="3"/>
</dbReference>
<evidence type="ECO:0000313" key="4">
    <source>
        <dbReference type="EMBL" id="EMR89258.1"/>
    </source>
</evidence>
<accession>M7UQN0</accession>
<dbReference type="EMBL" id="KB707755">
    <property type="protein sequence ID" value="EMR89258.1"/>
    <property type="molecule type" value="Genomic_DNA"/>
</dbReference>
<evidence type="ECO:0000256" key="1">
    <source>
        <dbReference type="ARBA" id="ARBA00022737"/>
    </source>
</evidence>
<dbReference type="HOGENOM" id="CLU_250513_0_0_1"/>
<dbReference type="InterPro" id="IPR019734">
    <property type="entry name" value="TPR_rpt"/>
</dbReference>
<dbReference type="STRING" id="1290391.M7UQN0"/>
<dbReference type="OrthoDB" id="1658288at2759"/>
<dbReference type="SMART" id="SM00028">
    <property type="entry name" value="TPR"/>
    <property type="match status" value="13"/>
</dbReference>
<dbReference type="Pfam" id="PF00931">
    <property type="entry name" value="NB-ARC"/>
    <property type="match status" value="1"/>
</dbReference>
<name>M7UQN0_BOTF1</name>
<dbReference type="Pfam" id="PF13424">
    <property type="entry name" value="TPR_12"/>
    <property type="match status" value="6"/>
</dbReference>
<dbReference type="SUPFAM" id="SSF52540">
    <property type="entry name" value="P-loop containing nucleoside triphosphate hydrolases"/>
    <property type="match status" value="1"/>
</dbReference>
<organism evidence="4 5">
    <name type="scientific">Botryotinia fuckeliana (strain BcDW1)</name>
    <name type="common">Noble rot fungus</name>
    <name type="synonym">Botrytis cinerea</name>
    <dbReference type="NCBI Taxonomy" id="1290391"/>
    <lineage>
        <taxon>Eukaryota</taxon>
        <taxon>Fungi</taxon>
        <taxon>Dikarya</taxon>
        <taxon>Ascomycota</taxon>
        <taxon>Pezizomycotina</taxon>
        <taxon>Leotiomycetes</taxon>
        <taxon>Helotiales</taxon>
        <taxon>Sclerotiniaceae</taxon>
        <taxon>Botrytis</taxon>
    </lineage>
</organism>
<dbReference type="InterPro" id="IPR002182">
    <property type="entry name" value="NB-ARC"/>
</dbReference>
<keyword evidence="1" id="KW-0677">Repeat</keyword>
<dbReference type="PANTHER" id="PTHR45641">
    <property type="entry name" value="TETRATRICOPEPTIDE REPEAT PROTEIN (AFU_ORTHOLOGUE AFUA_6G03870)"/>
    <property type="match status" value="1"/>
</dbReference>
<gene>
    <name evidence="4" type="ORF">BcDW1_2129</name>
</gene>
<dbReference type="InterPro" id="IPR029058">
    <property type="entry name" value="AB_hydrolase_fold"/>
</dbReference>
<dbReference type="PANTHER" id="PTHR45641:SF19">
    <property type="entry name" value="NEPHROCYSTIN-3"/>
    <property type="match status" value="1"/>
</dbReference>
<dbReference type="InterPro" id="IPR027417">
    <property type="entry name" value="P-loop_NTPase"/>
</dbReference>
<dbReference type="Gene3D" id="3.40.50.1820">
    <property type="entry name" value="alpha/beta hydrolase"/>
    <property type="match status" value="1"/>
</dbReference>
<keyword evidence="2" id="KW-0802">TPR repeat</keyword>
<protein>
    <submittedName>
        <fullName evidence="4">Putative kinesin light chain 1 protein</fullName>
    </submittedName>
</protein>
<proteinExistence type="predicted"/>
<evidence type="ECO:0000259" key="3">
    <source>
        <dbReference type="Pfam" id="PF00931"/>
    </source>
</evidence>
<feature type="domain" description="NB-ARC" evidence="3">
    <location>
        <begin position="358"/>
        <end position="490"/>
    </location>
</feature>
<sequence>MTCTKETVKPSGLNIWSSKNEDGRAPVVDIIMVQGLGAHPFYSWVKKIPLPNTKKPKRSRVQFWKGRKLQSKGGEDSTAEVMWPRDILVPLFQDARIATYSYKSDWRDGTVKTSLRQCAEQFLNILSQHRQQSDEEKRPLVLIGHSLGCLVIQQALVIAIHQREFTNLRLSVAGIIFLGAPFQGSDAALFGTWLAKALRRDTALLELLKKDSPTLYDLSRDFWGSYSAWDLVCFYEMIDAEFGPIKTQVVSSQSATLLGKRMIFLNTDHSGLNKFSGEGDENFTLLLPEIQRMIRDGLSIVVDRHRVKDVGAASYGNVHWMVPRTINPLFTGRNELLHRIQEAIHYDSTSDLNKQKRFVITGLGGQGKSEICLQIANQIRKEFWGIFWVDVGMASTAESNFIAIAKLLGRSVENVSDALQVLATIKQNWLLILDNADDPNFDYQAYFPSGTHGAILMTSRVPECKGYSPEQFEALEGLGNEDAKELLLKASNISKQSWLSYDDQAETIVQLLASHTLALIQAGAYIAQGHCQLHQYPKVYQRQRKRLLQFRPKQAQSRYHDVYATFEASAEVLEQSKSEATEDALHLLAVLSILDSAILPCQIFEEAWNNSKLIITESEESNEIDDLSRNHILRLPSFLVVEGDNWDSFRFTEASSQLVSLSLVIQHNADGLLGLSMHPLAHAWAKDRQDPKQQGIAWIAAGCILILSRQNSTLWKTQEKQLLPHIQSYLDIKIGKVFSFEDKSIIIPILLQCGRILLNMRQDTRLSHLLEDIYIGINKNPKEPSKESLPLYDLQARSLLNIGKNKKAVALLEQVVKIRETIQAEDHPDRLASQHTLAGAYEANGQIKEAVALLEQVVKIEETTLTEDHPSRLASQHTLARTYQANGQIKKAVALLEQVIKIRETIQAEDHPDRLASQHELARTYQANGQIKEAIALLEQVIKIEEITLTEDHPSRLASQHTLAGAYRANGQVKEAVVLLEQVVKIRETIQAEDHPDRLASQHELAGAYEANGQIKEAVALLEQVVKIEEITLTEDHPSRLASQHELARAYRANGQVKEAVALLEQVVKIRETIQAEDHPYRLASQHELARTYQANGQIKEAVALLEQVVKIRETIQAEDHPDRLTSQHELARTYQANGQVKEAVALLEQVVKIREITLTEDHPNRLASQHELARAYQANGQVKEAVALLEQVVKIRETMQAEDHPDRLASQHVLAMAYEANGQIKEAVTLLEQVVKIREITLAEDHPSRLASKHELARAYRANGQVKEAVALLEQVVKIRETIQAEDHPDRLASQHVLAMAYEANGQIKEAVTLLEQVVRIKRVKFQMEHPSRILSEKCLSYLLKQT</sequence>